<evidence type="ECO:0000313" key="1">
    <source>
        <dbReference type="EMBL" id="XCM83016.1"/>
    </source>
</evidence>
<name>A0AAU8K327_9ACTN</name>
<accession>A0AAU8K327</accession>
<dbReference type="RefSeq" id="WP_354643951.1">
    <property type="nucleotide sequence ID" value="NZ_CP159872.1"/>
</dbReference>
<dbReference type="EMBL" id="CP159872">
    <property type="protein sequence ID" value="XCM83016.1"/>
    <property type="molecule type" value="Genomic_DNA"/>
</dbReference>
<gene>
    <name evidence="1" type="ORF">ABWK59_30885</name>
</gene>
<proteinExistence type="predicted"/>
<dbReference type="AlphaFoldDB" id="A0AAU8K327"/>
<protein>
    <submittedName>
        <fullName evidence="1">Uncharacterized protein</fullName>
    </submittedName>
</protein>
<organism evidence="1">
    <name type="scientific">Kitasatospora camelliae</name>
    <dbReference type="NCBI Taxonomy" id="3156397"/>
    <lineage>
        <taxon>Bacteria</taxon>
        <taxon>Bacillati</taxon>
        <taxon>Actinomycetota</taxon>
        <taxon>Actinomycetes</taxon>
        <taxon>Kitasatosporales</taxon>
        <taxon>Streptomycetaceae</taxon>
        <taxon>Kitasatospora</taxon>
    </lineage>
</organism>
<dbReference type="KEGG" id="kcm:ABWK59_30885"/>
<reference evidence="1" key="1">
    <citation type="submission" date="2024-06" db="EMBL/GenBank/DDBJ databases">
        <title>The genome sequences of Kitasatospora sp. strain HUAS MG31.</title>
        <authorList>
            <person name="Mo P."/>
        </authorList>
    </citation>
    <scope>NUCLEOTIDE SEQUENCE</scope>
    <source>
        <strain evidence="1">HUAS MG31</strain>
    </source>
</reference>
<sequence length="168" mass="18007">MSTNPKIRAAADVLASTSFETRQAPDPYTAMAHRLEEANLLVQPTASVYAALPVRVRRTGLAIELDTSALMRALLTTLADQFSEDPEGVGEALLEISQLSDSARAEHTLDGRGHAEHARDEKLDALIEDLGGAEQQLTFTHAWQVVDALARAAGPRIPRQGDTQGAVA</sequence>